<dbReference type="Proteomes" id="UP000824125">
    <property type="component" value="Unassembled WGS sequence"/>
</dbReference>
<sequence length="252" mass="28730">MYEKRFDGKSEIYARFRPTYPKAMLDYLYTKGGMHAGSVIADVGAGTGILTRLLLERGCTVFVVEPNADMRRKAEETLRSFAACHFTCGNAEQTLLPDHSVHFVMAAQAFHWFDRGKFKNECMRILKRDGKIVLIWNCRDETSALVQENERINRQYCPQFRGFSGGMGTPAQREHVLQEFFESPYDIQIFDNPLTFREDDFLGRNFSSSYAPDTASETGQAYETALKALFQKYSQAGTLLVPNHTYCYIGTV</sequence>
<dbReference type="PANTHER" id="PTHR44942">
    <property type="entry name" value="METHYLTRANSF_11 DOMAIN-CONTAINING PROTEIN"/>
    <property type="match status" value="1"/>
</dbReference>
<dbReference type="PANTHER" id="PTHR44942:SF4">
    <property type="entry name" value="METHYLTRANSFERASE TYPE 11 DOMAIN-CONTAINING PROTEIN"/>
    <property type="match status" value="1"/>
</dbReference>
<dbReference type="InterPro" id="IPR051052">
    <property type="entry name" value="Diverse_substrate_MTase"/>
</dbReference>
<protein>
    <submittedName>
        <fullName evidence="5">Class I SAM-dependent methyltransferase</fullName>
    </submittedName>
</protein>
<evidence type="ECO:0000313" key="5">
    <source>
        <dbReference type="EMBL" id="HIU68513.1"/>
    </source>
</evidence>
<gene>
    <name evidence="5" type="ORF">IAD23_00970</name>
</gene>
<dbReference type="InterPro" id="IPR029063">
    <property type="entry name" value="SAM-dependent_MTases_sf"/>
</dbReference>
<evidence type="ECO:0000313" key="6">
    <source>
        <dbReference type="Proteomes" id="UP000824125"/>
    </source>
</evidence>
<comment type="similarity">
    <text evidence="1">Belongs to the methyltransferase superfamily.</text>
</comment>
<reference evidence="5" key="2">
    <citation type="journal article" date="2021" name="PeerJ">
        <title>Extensive microbial diversity within the chicken gut microbiome revealed by metagenomics and culture.</title>
        <authorList>
            <person name="Gilroy R."/>
            <person name="Ravi A."/>
            <person name="Getino M."/>
            <person name="Pursley I."/>
            <person name="Horton D.L."/>
            <person name="Alikhan N.F."/>
            <person name="Baker D."/>
            <person name="Gharbi K."/>
            <person name="Hall N."/>
            <person name="Watson M."/>
            <person name="Adriaenssens E.M."/>
            <person name="Foster-Nyarko E."/>
            <person name="Jarju S."/>
            <person name="Secka A."/>
            <person name="Antonio M."/>
            <person name="Oren A."/>
            <person name="Chaudhuri R.R."/>
            <person name="La Ragione R."/>
            <person name="Hildebrand F."/>
            <person name="Pallen M.J."/>
        </authorList>
    </citation>
    <scope>NUCLEOTIDE SEQUENCE</scope>
    <source>
        <strain evidence="5">CHK176-6737</strain>
    </source>
</reference>
<dbReference type="EMBL" id="DVNM01000005">
    <property type="protein sequence ID" value="HIU68513.1"/>
    <property type="molecule type" value="Genomic_DNA"/>
</dbReference>
<name>A0A9D1MT15_9FIRM</name>
<evidence type="ECO:0000256" key="3">
    <source>
        <dbReference type="ARBA" id="ARBA00022679"/>
    </source>
</evidence>
<evidence type="ECO:0000259" key="4">
    <source>
        <dbReference type="Pfam" id="PF08241"/>
    </source>
</evidence>
<feature type="domain" description="Methyltransferase type 11" evidence="4">
    <location>
        <begin position="42"/>
        <end position="134"/>
    </location>
</feature>
<keyword evidence="2 5" id="KW-0489">Methyltransferase</keyword>
<dbReference type="GO" id="GO:0032259">
    <property type="term" value="P:methylation"/>
    <property type="evidence" value="ECO:0007669"/>
    <property type="project" value="UniProtKB-KW"/>
</dbReference>
<dbReference type="InterPro" id="IPR013216">
    <property type="entry name" value="Methyltransf_11"/>
</dbReference>
<evidence type="ECO:0000256" key="2">
    <source>
        <dbReference type="ARBA" id="ARBA00022603"/>
    </source>
</evidence>
<reference evidence="5" key="1">
    <citation type="submission" date="2020-10" db="EMBL/GenBank/DDBJ databases">
        <authorList>
            <person name="Gilroy R."/>
        </authorList>
    </citation>
    <scope>NUCLEOTIDE SEQUENCE</scope>
    <source>
        <strain evidence="5">CHK176-6737</strain>
    </source>
</reference>
<proteinExistence type="inferred from homology"/>
<accession>A0A9D1MT15</accession>
<dbReference type="Pfam" id="PF08241">
    <property type="entry name" value="Methyltransf_11"/>
    <property type="match status" value="1"/>
</dbReference>
<dbReference type="Gene3D" id="3.40.50.150">
    <property type="entry name" value="Vaccinia Virus protein VP39"/>
    <property type="match status" value="1"/>
</dbReference>
<dbReference type="SUPFAM" id="SSF53335">
    <property type="entry name" value="S-adenosyl-L-methionine-dependent methyltransferases"/>
    <property type="match status" value="1"/>
</dbReference>
<keyword evidence="3" id="KW-0808">Transferase</keyword>
<comment type="caution">
    <text evidence="5">The sequence shown here is derived from an EMBL/GenBank/DDBJ whole genome shotgun (WGS) entry which is preliminary data.</text>
</comment>
<organism evidence="5 6">
    <name type="scientific">Candidatus Scybalenecus merdavium</name>
    <dbReference type="NCBI Taxonomy" id="2840939"/>
    <lineage>
        <taxon>Bacteria</taxon>
        <taxon>Bacillati</taxon>
        <taxon>Bacillota</taxon>
        <taxon>Clostridia</taxon>
        <taxon>Eubacteriales</taxon>
        <taxon>Oscillospiraceae</taxon>
        <taxon>Oscillospiraceae incertae sedis</taxon>
        <taxon>Candidatus Scybalenecus</taxon>
    </lineage>
</organism>
<dbReference type="CDD" id="cd02440">
    <property type="entry name" value="AdoMet_MTases"/>
    <property type="match status" value="1"/>
</dbReference>
<dbReference type="GO" id="GO:0008757">
    <property type="term" value="F:S-adenosylmethionine-dependent methyltransferase activity"/>
    <property type="evidence" value="ECO:0007669"/>
    <property type="project" value="InterPro"/>
</dbReference>
<dbReference type="AlphaFoldDB" id="A0A9D1MT15"/>
<evidence type="ECO:0000256" key="1">
    <source>
        <dbReference type="ARBA" id="ARBA00008361"/>
    </source>
</evidence>